<dbReference type="PRINTS" id="PR01036">
    <property type="entry name" value="TCRTETB"/>
</dbReference>
<evidence type="ECO:0000256" key="4">
    <source>
        <dbReference type="ARBA" id="ARBA00022692"/>
    </source>
</evidence>
<dbReference type="InterPro" id="IPR004638">
    <property type="entry name" value="EmrB-like"/>
</dbReference>
<dbReference type="SUPFAM" id="SSF103473">
    <property type="entry name" value="MFS general substrate transporter"/>
    <property type="match status" value="1"/>
</dbReference>
<evidence type="ECO:0000256" key="1">
    <source>
        <dbReference type="ARBA" id="ARBA00004651"/>
    </source>
</evidence>
<feature type="transmembrane region" description="Helical" evidence="7">
    <location>
        <begin position="99"/>
        <end position="120"/>
    </location>
</feature>
<keyword evidence="5 7" id="KW-1133">Transmembrane helix</keyword>
<feature type="domain" description="Major facilitator superfamily (MFS) profile" evidence="8">
    <location>
        <begin position="9"/>
        <end position="488"/>
    </location>
</feature>
<feature type="transmembrane region" description="Helical" evidence="7">
    <location>
        <begin position="132"/>
        <end position="154"/>
    </location>
</feature>
<dbReference type="InterPro" id="IPR020846">
    <property type="entry name" value="MFS_dom"/>
</dbReference>
<sequence>MKKTNTKMVTIALFVATFLTAIEGTIVSTAMPTIISDLRGIELMNWVFSIYLLTSAVTVPVFGKLADLFGRKHVFLIGTIVFLIGSALCGLAHTMEQLILFRAIQGIGAGAVMPVTNTIIADIYPHEKRAKMLGLTSLAWGIAGVIGPLVGGFFVDQLSWHWVFYINIPFGLASILMVMSSLHESIEKTKKSIDVWGAITFSSGMLALLYGLQKAGDTHDWGSPSVIGLFACAVIFLAGFIFIETKVKEPMIPLMLFRIQSISVSNVVALLVSVVLIGLNVYIPMWVQGGLGYNATISGLMLAPMSITWMIGSFWGGKIHLSRGSRFSVALGMIVITVSMFWLALFTLHTPSIMFYLLSALMGIGFGIVVTITIISAQSSVDWSMRGAATASNIFSRNLGQSVGAAVLGTYFNASIASKLQNQPHGQAMGPNSLNQLINHTSAARLPAVIRTALRSVLESGLHHLFIIIAVVSLLGFAVSFLFPREDQPLKANGQ</sequence>
<feature type="transmembrane region" description="Helical" evidence="7">
    <location>
        <begin position="264"/>
        <end position="283"/>
    </location>
</feature>
<dbReference type="PANTHER" id="PTHR23501:SF191">
    <property type="entry name" value="VACUOLAR BASIC AMINO ACID TRANSPORTER 4"/>
    <property type="match status" value="1"/>
</dbReference>
<feature type="transmembrane region" description="Helical" evidence="7">
    <location>
        <begin position="74"/>
        <end position="93"/>
    </location>
</feature>
<reference evidence="9 10" key="1">
    <citation type="submission" date="2023-03" db="EMBL/GenBank/DDBJ databases">
        <title>Bacillus Genome Sequencing.</title>
        <authorList>
            <person name="Dunlap C."/>
        </authorList>
    </citation>
    <scope>NUCLEOTIDE SEQUENCE [LARGE SCALE GENOMIC DNA]</scope>
    <source>
        <strain evidence="9 10">B-23453</strain>
    </source>
</reference>
<gene>
    <name evidence="9" type="ORF">P4T90_09480</name>
</gene>
<organism evidence="9 10">
    <name type="scientific">Heyndrickxia acidicola</name>
    <dbReference type="NCBI Taxonomy" id="209389"/>
    <lineage>
        <taxon>Bacteria</taxon>
        <taxon>Bacillati</taxon>
        <taxon>Bacillota</taxon>
        <taxon>Bacilli</taxon>
        <taxon>Bacillales</taxon>
        <taxon>Bacillaceae</taxon>
        <taxon>Heyndrickxia</taxon>
    </lineage>
</organism>
<dbReference type="Gene3D" id="1.20.1720.10">
    <property type="entry name" value="Multidrug resistance protein D"/>
    <property type="match status" value="1"/>
</dbReference>
<evidence type="ECO:0000256" key="7">
    <source>
        <dbReference type="SAM" id="Phobius"/>
    </source>
</evidence>
<comment type="subcellular location">
    <subcellularLocation>
        <location evidence="1">Cell membrane</location>
        <topology evidence="1">Multi-pass membrane protein</topology>
    </subcellularLocation>
</comment>
<evidence type="ECO:0000313" key="9">
    <source>
        <dbReference type="EMBL" id="MED1203309.1"/>
    </source>
</evidence>
<feature type="transmembrane region" description="Helical" evidence="7">
    <location>
        <begin position="43"/>
        <end position="62"/>
    </location>
</feature>
<dbReference type="NCBIfam" id="TIGR00711">
    <property type="entry name" value="efflux_EmrB"/>
    <property type="match status" value="1"/>
</dbReference>
<proteinExistence type="predicted"/>
<feature type="transmembrane region" description="Helical" evidence="7">
    <location>
        <begin position="353"/>
        <end position="377"/>
    </location>
</feature>
<feature type="transmembrane region" description="Helical" evidence="7">
    <location>
        <begin position="224"/>
        <end position="243"/>
    </location>
</feature>
<dbReference type="InterPro" id="IPR036259">
    <property type="entry name" value="MFS_trans_sf"/>
</dbReference>
<keyword evidence="2" id="KW-0813">Transport</keyword>
<dbReference type="InterPro" id="IPR011701">
    <property type="entry name" value="MFS"/>
</dbReference>
<protein>
    <submittedName>
        <fullName evidence="9">MDR family MFS transporter</fullName>
    </submittedName>
</protein>
<keyword evidence="6 7" id="KW-0472">Membrane</keyword>
<feature type="transmembrane region" description="Helical" evidence="7">
    <location>
        <begin position="465"/>
        <end position="483"/>
    </location>
</feature>
<dbReference type="Gene3D" id="1.20.1250.20">
    <property type="entry name" value="MFS general substrate transporter like domains"/>
    <property type="match status" value="1"/>
</dbReference>
<dbReference type="PANTHER" id="PTHR23501">
    <property type="entry name" value="MAJOR FACILITATOR SUPERFAMILY"/>
    <property type="match status" value="1"/>
</dbReference>
<evidence type="ECO:0000313" key="10">
    <source>
        <dbReference type="Proteomes" id="UP001341444"/>
    </source>
</evidence>
<dbReference type="PROSITE" id="PS50850">
    <property type="entry name" value="MFS"/>
    <property type="match status" value="1"/>
</dbReference>
<evidence type="ECO:0000256" key="6">
    <source>
        <dbReference type="ARBA" id="ARBA00023136"/>
    </source>
</evidence>
<accession>A0ABU6MGA0</accession>
<evidence type="ECO:0000256" key="5">
    <source>
        <dbReference type="ARBA" id="ARBA00022989"/>
    </source>
</evidence>
<name>A0ABU6MGA0_9BACI</name>
<dbReference type="Proteomes" id="UP001341444">
    <property type="component" value="Unassembled WGS sequence"/>
</dbReference>
<evidence type="ECO:0000259" key="8">
    <source>
        <dbReference type="PROSITE" id="PS50850"/>
    </source>
</evidence>
<evidence type="ECO:0000256" key="2">
    <source>
        <dbReference type="ARBA" id="ARBA00022448"/>
    </source>
</evidence>
<keyword evidence="4 7" id="KW-0812">Transmembrane</keyword>
<evidence type="ECO:0000256" key="3">
    <source>
        <dbReference type="ARBA" id="ARBA00022475"/>
    </source>
</evidence>
<dbReference type="RefSeq" id="WP_066269093.1">
    <property type="nucleotide sequence ID" value="NZ_JARMAB010000012.1"/>
</dbReference>
<feature type="transmembrane region" description="Helical" evidence="7">
    <location>
        <begin position="327"/>
        <end position="347"/>
    </location>
</feature>
<dbReference type="EMBL" id="JARMAB010000012">
    <property type="protein sequence ID" value="MED1203309.1"/>
    <property type="molecule type" value="Genomic_DNA"/>
</dbReference>
<feature type="transmembrane region" description="Helical" evidence="7">
    <location>
        <begin position="193"/>
        <end position="212"/>
    </location>
</feature>
<feature type="transmembrane region" description="Helical" evidence="7">
    <location>
        <begin position="160"/>
        <end position="181"/>
    </location>
</feature>
<dbReference type="Pfam" id="PF07690">
    <property type="entry name" value="MFS_1"/>
    <property type="match status" value="1"/>
</dbReference>
<comment type="caution">
    <text evidence="9">The sequence shown here is derived from an EMBL/GenBank/DDBJ whole genome shotgun (WGS) entry which is preliminary data.</text>
</comment>
<dbReference type="CDD" id="cd17502">
    <property type="entry name" value="MFS_Azr1_MDR_like"/>
    <property type="match status" value="1"/>
</dbReference>
<feature type="transmembrane region" description="Helical" evidence="7">
    <location>
        <begin position="295"/>
        <end position="315"/>
    </location>
</feature>
<keyword evidence="10" id="KW-1185">Reference proteome</keyword>
<keyword evidence="3" id="KW-1003">Cell membrane</keyword>